<accession>A0A4W3H9J8</accession>
<dbReference type="AlphaFoldDB" id="A0A4W3H9J8"/>
<protein>
    <submittedName>
        <fullName evidence="6">Uncharacterized protein</fullName>
    </submittedName>
</protein>
<name>A0A4W3H9J8_CALMI</name>
<dbReference type="PANTHER" id="PTHR14514:SF4">
    <property type="entry name" value="NESPRIN-2"/>
    <property type="match status" value="1"/>
</dbReference>
<keyword evidence="7" id="KW-1185">Reference proteome</keyword>
<evidence type="ECO:0000256" key="1">
    <source>
        <dbReference type="ARBA" id="ARBA00004308"/>
    </source>
</evidence>
<keyword evidence="3" id="KW-0677">Repeat</keyword>
<reference evidence="6" key="5">
    <citation type="submission" date="2025-09" db="UniProtKB">
        <authorList>
            <consortium name="Ensembl"/>
        </authorList>
    </citation>
    <scope>IDENTIFICATION</scope>
</reference>
<evidence type="ECO:0000256" key="5">
    <source>
        <dbReference type="SAM" id="MobiDB-lite"/>
    </source>
</evidence>
<dbReference type="GeneTree" id="ENSGT00940000154481"/>
<reference evidence="7" key="2">
    <citation type="journal article" date="2007" name="PLoS Biol.">
        <title>Survey sequencing and comparative analysis of the elephant shark (Callorhinchus milii) genome.</title>
        <authorList>
            <person name="Venkatesh B."/>
            <person name="Kirkness E.F."/>
            <person name="Loh Y.H."/>
            <person name="Halpern A.L."/>
            <person name="Lee A.P."/>
            <person name="Johnson J."/>
            <person name="Dandona N."/>
            <person name="Viswanathan L.D."/>
            <person name="Tay A."/>
            <person name="Venter J.C."/>
            <person name="Strausberg R.L."/>
            <person name="Brenner S."/>
        </authorList>
    </citation>
    <scope>NUCLEOTIDE SEQUENCE [LARGE SCALE GENOMIC DNA]</scope>
</reference>
<dbReference type="Gene3D" id="1.20.58.60">
    <property type="match status" value="1"/>
</dbReference>
<reference evidence="6" key="4">
    <citation type="submission" date="2025-08" db="UniProtKB">
        <authorList>
            <consortium name="Ensembl"/>
        </authorList>
    </citation>
    <scope>IDENTIFICATION</scope>
</reference>
<dbReference type="Proteomes" id="UP000314986">
    <property type="component" value="Unassembled WGS sequence"/>
</dbReference>
<dbReference type="Ensembl" id="ENSCMIT00000013845.1">
    <property type="protein sequence ID" value="ENSCMIP00000013548.1"/>
    <property type="gene ID" value="ENSCMIG00000006782.1"/>
</dbReference>
<sequence>ASESVIFSHWKEWTEFETSCALLSKDLETLAASIPSVDLVEETEERLVERISLFQRIQHSLEEKRACVYHVLSDGKRLLSHVSCPDLSTQVQRLEGYQSLTSRVSHQLQHHQTLLQHWTRLQQEAGTLAEWLGSALGRVQAWEQQAVSVPEDLASIHSRLRLVIEFWREVAVNATLKTSVVTTGRQLLRLKRADGRALRARLASYEQQWAELLNRLLDVQHQLHQLQMEWVPSRQAMAELSKWLCGLAAEMAQGEERLRAVSGSESVRKLIQRHKVSARGQRDRVRPGTKGQSL</sequence>
<evidence type="ECO:0000313" key="6">
    <source>
        <dbReference type="Ensembl" id="ENSCMIP00000013548.1"/>
    </source>
</evidence>
<keyword evidence="2" id="KW-0597">Phosphoprotein</keyword>
<keyword evidence="4" id="KW-0472">Membrane</keyword>
<dbReference type="STRING" id="7868.ENSCMIP00000013548"/>
<dbReference type="SUPFAM" id="SSF46966">
    <property type="entry name" value="Spectrin repeat"/>
    <property type="match status" value="1"/>
</dbReference>
<reference evidence="7" key="3">
    <citation type="journal article" date="2014" name="Nature">
        <title>Elephant shark genome provides unique insights into gnathostome evolution.</title>
        <authorList>
            <consortium name="International Elephant Shark Genome Sequencing Consortium"/>
            <person name="Venkatesh B."/>
            <person name="Lee A.P."/>
            <person name="Ravi V."/>
            <person name="Maurya A.K."/>
            <person name="Lian M.M."/>
            <person name="Swann J.B."/>
            <person name="Ohta Y."/>
            <person name="Flajnik M.F."/>
            <person name="Sutoh Y."/>
            <person name="Kasahara M."/>
            <person name="Hoon S."/>
            <person name="Gangu V."/>
            <person name="Roy S.W."/>
            <person name="Irimia M."/>
            <person name="Korzh V."/>
            <person name="Kondrychyn I."/>
            <person name="Lim Z.W."/>
            <person name="Tay B.H."/>
            <person name="Tohari S."/>
            <person name="Kong K.W."/>
            <person name="Ho S."/>
            <person name="Lorente-Galdos B."/>
            <person name="Quilez J."/>
            <person name="Marques-Bonet T."/>
            <person name="Raney B.J."/>
            <person name="Ingham P.W."/>
            <person name="Tay A."/>
            <person name="Hillier L.W."/>
            <person name="Minx P."/>
            <person name="Boehm T."/>
            <person name="Wilson R.K."/>
            <person name="Brenner S."/>
            <person name="Warren W.C."/>
        </authorList>
    </citation>
    <scope>NUCLEOTIDE SEQUENCE [LARGE SCALE GENOMIC DNA]</scope>
</reference>
<proteinExistence type="predicted"/>
<dbReference type="InParanoid" id="A0A4W3H9J8"/>
<evidence type="ECO:0000256" key="2">
    <source>
        <dbReference type="ARBA" id="ARBA00022553"/>
    </source>
</evidence>
<organism evidence="6 7">
    <name type="scientific">Callorhinchus milii</name>
    <name type="common">Ghost shark</name>
    <dbReference type="NCBI Taxonomy" id="7868"/>
    <lineage>
        <taxon>Eukaryota</taxon>
        <taxon>Metazoa</taxon>
        <taxon>Chordata</taxon>
        <taxon>Craniata</taxon>
        <taxon>Vertebrata</taxon>
        <taxon>Chondrichthyes</taxon>
        <taxon>Holocephali</taxon>
        <taxon>Chimaeriformes</taxon>
        <taxon>Callorhinchidae</taxon>
        <taxon>Callorhinchus</taxon>
    </lineage>
</organism>
<evidence type="ECO:0000256" key="4">
    <source>
        <dbReference type="ARBA" id="ARBA00023136"/>
    </source>
</evidence>
<comment type="subcellular location">
    <subcellularLocation>
        <location evidence="1">Endomembrane system</location>
    </subcellularLocation>
</comment>
<evidence type="ECO:0000256" key="3">
    <source>
        <dbReference type="ARBA" id="ARBA00022737"/>
    </source>
</evidence>
<feature type="region of interest" description="Disordered" evidence="5">
    <location>
        <begin position="272"/>
        <end position="294"/>
    </location>
</feature>
<dbReference type="PANTHER" id="PTHR14514">
    <property type="entry name" value="PKA ANCHORING PROTEIN"/>
    <property type="match status" value="1"/>
</dbReference>
<reference evidence="7" key="1">
    <citation type="journal article" date="2006" name="Science">
        <title>Ancient noncoding elements conserved in the human genome.</title>
        <authorList>
            <person name="Venkatesh B."/>
            <person name="Kirkness E.F."/>
            <person name="Loh Y.H."/>
            <person name="Halpern A.L."/>
            <person name="Lee A.P."/>
            <person name="Johnson J."/>
            <person name="Dandona N."/>
            <person name="Viswanathan L.D."/>
            <person name="Tay A."/>
            <person name="Venter J.C."/>
            <person name="Strausberg R.L."/>
            <person name="Brenner S."/>
        </authorList>
    </citation>
    <scope>NUCLEOTIDE SEQUENCE [LARGE SCALE GENOMIC DNA]</scope>
</reference>
<evidence type="ECO:0000313" key="7">
    <source>
        <dbReference type="Proteomes" id="UP000314986"/>
    </source>
</evidence>